<gene>
    <name evidence="2" type="ORF">ERUC_LOCUS15583</name>
</gene>
<keyword evidence="3" id="KW-1185">Reference proteome</keyword>
<evidence type="ECO:0000259" key="1">
    <source>
        <dbReference type="Pfam" id="PF03478"/>
    </source>
</evidence>
<dbReference type="AlphaFoldDB" id="A0ABC8JU44"/>
<dbReference type="Pfam" id="PF03478">
    <property type="entry name" value="Beta-prop_KIB1-4"/>
    <property type="match status" value="1"/>
</dbReference>
<dbReference type="Proteomes" id="UP001642260">
    <property type="component" value="Unassembled WGS sequence"/>
</dbReference>
<dbReference type="EMBL" id="CAKOAT010145821">
    <property type="protein sequence ID" value="CAH8341220.1"/>
    <property type="molecule type" value="Genomic_DNA"/>
</dbReference>
<dbReference type="InterPro" id="IPR005174">
    <property type="entry name" value="KIB1-4_b-propeller"/>
</dbReference>
<evidence type="ECO:0000313" key="2">
    <source>
        <dbReference type="EMBL" id="CAH8341220.1"/>
    </source>
</evidence>
<reference evidence="2 3" key="1">
    <citation type="submission" date="2022-03" db="EMBL/GenBank/DDBJ databases">
        <authorList>
            <person name="Macdonald S."/>
            <person name="Ahmed S."/>
            <person name="Newling K."/>
        </authorList>
    </citation>
    <scope>NUCLEOTIDE SEQUENCE [LARGE SCALE GENOMIC DNA]</scope>
</reference>
<dbReference type="PANTHER" id="PTHR33127">
    <property type="entry name" value="TRANSMEMBRANE PROTEIN"/>
    <property type="match status" value="1"/>
</dbReference>
<proteinExistence type="predicted"/>
<evidence type="ECO:0000313" key="3">
    <source>
        <dbReference type="Proteomes" id="UP001642260"/>
    </source>
</evidence>
<comment type="caution">
    <text evidence="2">The sequence shown here is derived from an EMBL/GenBank/DDBJ whole genome shotgun (WGS) entry which is preliminary data.</text>
</comment>
<organism evidence="2 3">
    <name type="scientific">Eruca vesicaria subsp. sativa</name>
    <name type="common">Garden rocket</name>
    <name type="synonym">Eruca sativa</name>
    <dbReference type="NCBI Taxonomy" id="29727"/>
    <lineage>
        <taxon>Eukaryota</taxon>
        <taxon>Viridiplantae</taxon>
        <taxon>Streptophyta</taxon>
        <taxon>Embryophyta</taxon>
        <taxon>Tracheophyta</taxon>
        <taxon>Spermatophyta</taxon>
        <taxon>Magnoliopsida</taxon>
        <taxon>eudicotyledons</taxon>
        <taxon>Gunneridae</taxon>
        <taxon>Pentapetalae</taxon>
        <taxon>rosids</taxon>
        <taxon>malvids</taxon>
        <taxon>Brassicales</taxon>
        <taxon>Brassicaceae</taxon>
        <taxon>Brassiceae</taxon>
        <taxon>Eruca</taxon>
    </lineage>
</organism>
<name>A0ABC8JU44_ERUVS</name>
<protein>
    <recommendedName>
        <fullName evidence="1">KIB1-4 beta-propeller domain-containing protein</fullName>
    </recommendedName>
</protein>
<feature type="domain" description="KIB1-4 beta-propeller" evidence="1">
    <location>
        <begin position="67"/>
        <end position="255"/>
    </location>
</feature>
<sequence length="341" mass="38246">MVATPASLLPGTLTMKPIVQAPCIKARENNGSKKKKNKCTTGDLNIPSELLQEILSYLGPKDNKRASLGWLVFMANRKKTEFFLNPFTRECINLPNNSRFFPSECLAFSAAPTSSSCLVVTFTHQITSKNRFVIATWRPAGETVWTFHRFRNQSSCGKWDKLVYSNGVFYGFSNCGFVGVFDPCNATWKVLPVKPWDCPAFCQIDFSMKNVLMMEHSGNIFAMSRQLNNKSPVFKLNLERMLWEEKSEVCGLSVFASYPESERNRTYPSANVQLSQYCSLVNEKSSRPPTIGAVILSGSYLSSGTIVSLTSCAFLIEPVQMYAIKAPLCSTLKIVRIDYIY</sequence>
<accession>A0ABC8JU44</accession>
<dbReference type="PANTHER" id="PTHR33127:SF5">
    <property type="entry name" value="TRANSMEMBRANE PROTEIN"/>
    <property type="match status" value="1"/>
</dbReference>